<feature type="region of interest" description="Disordered" evidence="1">
    <location>
        <begin position="1"/>
        <end position="20"/>
    </location>
</feature>
<proteinExistence type="predicted"/>
<reference evidence="3" key="1">
    <citation type="submission" date="2013-02" db="EMBL/GenBank/DDBJ databases">
        <authorList>
            <person name="Hughes D."/>
        </authorList>
    </citation>
    <scope>NUCLEOTIDE SEQUENCE</scope>
    <source>
        <strain>Durham</strain>
        <strain evidence="3">NC isolate 2 -- Noor lab</strain>
    </source>
</reference>
<keyword evidence="3" id="KW-1185">Reference proteome</keyword>
<evidence type="ECO:0000256" key="1">
    <source>
        <dbReference type="SAM" id="MobiDB-lite"/>
    </source>
</evidence>
<dbReference type="EMBL" id="CAQQ02177525">
    <property type="status" value="NOT_ANNOTATED_CDS"/>
    <property type="molecule type" value="Genomic_DNA"/>
</dbReference>
<reference evidence="2" key="2">
    <citation type="submission" date="2015-06" db="UniProtKB">
        <authorList>
            <consortium name="EnsemblMetazoa"/>
        </authorList>
    </citation>
    <scope>IDENTIFICATION</scope>
</reference>
<dbReference type="Proteomes" id="UP000015102">
    <property type="component" value="Unassembled WGS sequence"/>
</dbReference>
<dbReference type="AlphaFoldDB" id="T1GHA2"/>
<accession>T1GHA2</accession>
<organism evidence="2 3">
    <name type="scientific">Megaselia scalaris</name>
    <name type="common">Humpbacked fly</name>
    <name type="synonym">Phora scalaris</name>
    <dbReference type="NCBI Taxonomy" id="36166"/>
    <lineage>
        <taxon>Eukaryota</taxon>
        <taxon>Metazoa</taxon>
        <taxon>Ecdysozoa</taxon>
        <taxon>Arthropoda</taxon>
        <taxon>Hexapoda</taxon>
        <taxon>Insecta</taxon>
        <taxon>Pterygota</taxon>
        <taxon>Neoptera</taxon>
        <taxon>Endopterygota</taxon>
        <taxon>Diptera</taxon>
        <taxon>Brachycera</taxon>
        <taxon>Muscomorpha</taxon>
        <taxon>Platypezoidea</taxon>
        <taxon>Phoridae</taxon>
        <taxon>Megaseliini</taxon>
        <taxon>Megaselia</taxon>
    </lineage>
</organism>
<evidence type="ECO:0000313" key="3">
    <source>
        <dbReference type="Proteomes" id="UP000015102"/>
    </source>
</evidence>
<dbReference type="HOGENOM" id="CLU_2673936_0_0_1"/>
<dbReference type="EnsemblMetazoa" id="MESCA002792-RA">
    <property type="protein sequence ID" value="MESCA002792-PA"/>
    <property type="gene ID" value="MESCA002792"/>
</dbReference>
<name>T1GHA2_MEGSC</name>
<evidence type="ECO:0000313" key="2">
    <source>
        <dbReference type="EnsemblMetazoa" id="MESCA002792-PA"/>
    </source>
</evidence>
<sequence>MRNQPSTDQSNKRSRKSSTVGPFKSFLKKTELNNCSWWFIRFLKNKILPFLQFFNNKFINETLNGLLIREEILRS</sequence>
<protein>
    <submittedName>
        <fullName evidence="2">Uncharacterized protein</fullName>
    </submittedName>
</protein>